<keyword evidence="2" id="KW-1185">Reference proteome</keyword>
<accession>A0A6B0RWF0</accession>
<sequence length="114" mass="13231">MKVLERLNEAPINCKVIGETQTLSYLSLMEYRALNKSFNSDLDIELGDIGKAAVEFQDLVDKIKKKIIEQRARLYVFITVKNDSMIEYLQVEILRPWNAGLRMRKPLTLESAQR</sequence>
<dbReference type="EMBL" id="VBQZ03000111">
    <property type="protein sequence ID" value="MXQ94449.1"/>
    <property type="molecule type" value="Genomic_DNA"/>
</dbReference>
<gene>
    <name evidence="1" type="ORF">E5288_WYG022432</name>
</gene>
<organism evidence="1 2">
    <name type="scientific">Bos mutus</name>
    <name type="common">wild yak</name>
    <dbReference type="NCBI Taxonomy" id="72004"/>
    <lineage>
        <taxon>Eukaryota</taxon>
        <taxon>Metazoa</taxon>
        <taxon>Chordata</taxon>
        <taxon>Craniata</taxon>
        <taxon>Vertebrata</taxon>
        <taxon>Euteleostomi</taxon>
        <taxon>Mammalia</taxon>
        <taxon>Eutheria</taxon>
        <taxon>Laurasiatheria</taxon>
        <taxon>Artiodactyla</taxon>
        <taxon>Ruminantia</taxon>
        <taxon>Pecora</taxon>
        <taxon>Bovidae</taxon>
        <taxon>Bovinae</taxon>
        <taxon>Bos</taxon>
    </lineage>
</organism>
<protein>
    <submittedName>
        <fullName evidence="1">Uncharacterized protein</fullName>
    </submittedName>
</protein>
<dbReference type="Proteomes" id="UP000322234">
    <property type="component" value="Unassembled WGS sequence"/>
</dbReference>
<comment type="caution">
    <text evidence="1">The sequence shown here is derived from an EMBL/GenBank/DDBJ whole genome shotgun (WGS) entry which is preliminary data.</text>
</comment>
<evidence type="ECO:0000313" key="1">
    <source>
        <dbReference type="EMBL" id="MXQ94449.1"/>
    </source>
</evidence>
<reference evidence="1" key="1">
    <citation type="submission" date="2019-10" db="EMBL/GenBank/DDBJ databases">
        <title>The sequence and de novo assembly of the wild yak genome.</title>
        <authorList>
            <person name="Liu Y."/>
        </authorList>
    </citation>
    <scope>NUCLEOTIDE SEQUENCE [LARGE SCALE GENOMIC DNA]</scope>
    <source>
        <strain evidence="1">WY2019</strain>
    </source>
</reference>
<evidence type="ECO:0000313" key="2">
    <source>
        <dbReference type="Proteomes" id="UP000322234"/>
    </source>
</evidence>
<proteinExistence type="predicted"/>
<name>A0A6B0RWF0_9CETA</name>
<dbReference type="AlphaFoldDB" id="A0A6B0RWF0"/>